<evidence type="ECO:0000313" key="3">
    <source>
        <dbReference type="EMBL" id="UYO41427.1"/>
    </source>
</evidence>
<name>A0AAX3E302_RHOPL</name>
<dbReference type="NCBIfam" id="TIGR01552">
    <property type="entry name" value="phd_fam"/>
    <property type="match status" value="1"/>
</dbReference>
<accession>A0AAX3E302</accession>
<dbReference type="PANTHER" id="PTHR35377:SF8">
    <property type="entry name" value="ANTITOXIN VAPB22"/>
    <property type="match status" value="1"/>
</dbReference>
<dbReference type="Gene3D" id="3.40.1620.10">
    <property type="entry name" value="YefM-like domain"/>
    <property type="match status" value="1"/>
</dbReference>
<dbReference type="Proteomes" id="UP001163166">
    <property type="component" value="Chromosome"/>
</dbReference>
<dbReference type="RefSeq" id="WP_164637756.1">
    <property type="nucleotide sequence ID" value="NZ_CP076676.1"/>
</dbReference>
<dbReference type="SUPFAM" id="SSF143120">
    <property type="entry name" value="YefM-like"/>
    <property type="match status" value="1"/>
</dbReference>
<reference evidence="3" key="1">
    <citation type="journal article" date="2022" name="Biol. Control">
        <title>In silico genomic analysis of Rhodopseudomonas palustris strains revealed potential biocontrol agents and crop yield enhancers.</title>
        <authorList>
            <person name="Surachat K."/>
            <person name="Kantachote D."/>
            <person name="Deachamag P."/>
            <person name="Wonglapsuwan M."/>
        </authorList>
    </citation>
    <scope>NUCLEOTIDE SEQUENCE</scope>
    <source>
        <strain evidence="3">TLS06</strain>
    </source>
</reference>
<protein>
    <recommendedName>
        <fullName evidence="2">Antitoxin</fullName>
    </recommendedName>
</protein>
<evidence type="ECO:0000256" key="1">
    <source>
        <dbReference type="ARBA" id="ARBA00009981"/>
    </source>
</evidence>
<organism evidence="3 4">
    <name type="scientific">Rhodopseudomonas palustris</name>
    <dbReference type="NCBI Taxonomy" id="1076"/>
    <lineage>
        <taxon>Bacteria</taxon>
        <taxon>Pseudomonadati</taxon>
        <taxon>Pseudomonadota</taxon>
        <taxon>Alphaproteobacteria</taxon>
        <taxon>Hyphomicrobiales</taxon>
        <taxon>Nitrobacteraceae</taxon>
        <taxon>Rhodopseudomonas</taxon>
    </lineage>
</organism>
<dbReference type="InterPro" id="IPR036165">
    <property type="entry name" value="YefM-like_sf"/>
</dbReference>
<proteinExistence type="inferred from homology"/>
<comment type="similarity">
    <text evidence="1 2">Belongs to the phD/YefM antitoxin family.</text>
</comment>
<sequence length="85" mass="9628">MKQVGIFEAKTHLSSLLDEVENGAEVTITRHGKPVARLVQASNELSADTIARRRQAIRNLRSLARDLKLNPTHDEIKSWINEGRR</sequence>
<dbReference type="AlphaFoldDB" id="A0AAX3E302"/>
<dbReference type="Pfam" id="PF02604">
    <property type="entry name" value="PhdYeFM_antitox"/>
    <property type="match status" value="1"/>
</dbReference>
<dbReference type="InterPro" id="IPR051416">
    <property type="entry name" value="phD-YefM_TA_antitoxins"/>
</dbReference>
<dbReference type="PANTHER" id="PTHR35377">
    <property type="entry name" value="ANTITOXIN VAPB49-RELATED-RELATED"/>
    <property type="match status" value="1"/>
</dbReference>
<gene>
    <name evidence="3" type="ORF">KQX62_09105</name>
</gene>
<evidence type="ECO:0000256" key="2">
    <source>
        <dbReference type="RuleBase" id="RU362080"/>
    </source>
</evidence>
<comment type="function">
    <text evidence="2">Antitoxin component of a type II toxin-antitoxin (TA) system.</text>
</comment>
<dbReference type="InterPro" id="IPR006442">
    <property type="entry name" value="Antitoxin_Phd/YefM"/>
</dbReference>
<dbReference type="EMBL" id="CP076676">
    <property type="protein sequence ID" value="UYO41427.1"/>
    <property type="molecule type" value="Genomic_DNA"/>
</dbReference>
<evidence type="ECO:0000313" key="4">
    <source>
        <dbReference type="Proteomes" id="UP001163166"/>
    </source>
</evidence>